<evidence type="ECO:0000256" key="2">
    <source>
        <dbReference type="ARBA" id="ARBA00009681"/>
    </source>
</evidence>
<dbReference type="FunFam" id="1.20.930.10:FF:000008">
    <property type="entry name" value="mediator of RNA polymerase II transcription subunit 26"/>
    <property type="match status" value="1"/>
</dbReference>
<protein>
    <recommendedName>
        <fullName evidence="3">Mediator of RNA polymerase II transcription subunit 26</fullName>
    </recommendedName>
    <alternativeName>
        <fullName evidence="8">Cofactor required for Sp1 transcriptional activation subunit 7</fullName>
    </alternativeName>
    <alternativeName>
        <fullName evidence="9">Mediator complex subunit 26</fullName>
    </alternativeName>
</protein>
<dbReference type="Pfam" id="PF08711">
    <property type="entry name" value="Med26"/>
    <property type="match status" value="1"/>
</dbReference>
<evidence type="ECO:0000256" key="11">
    <source>
        <dbReference type="SAM" id="MobiDB-lite"/>
    </source>
</evidence>
<proteinExistence type="inferred from homology"/>
<feature type="region of interest" description="Disordered" evidence="11">
    <location>
        <begin position="200"/>
        <end position="234"/>
    </location>
</feature>
<evidence type="ECO:0000256" key="5">
    <source>
        <dbReference type="ARBA" id="ARBA00023159"/>
    </source>
</evidence>
<comment type="similarity">
    <text evidence="2">Belongs to the Mediator complex subunit 26 family.</text>
</comment>
<keyword evidence="4" id="KW-0805">Transcription regulation</keyword>
<feature type="compositionally biased region" description="Basic and acidic residues" evidence="11">
    <location>
        <begin position="134"/>
        <end position="146"/>
    </location>
</feature>
<dbReference type="GO" id="GO:0005654">
    <property type="term" value="C:nucleoplasm"/>
    <property type="evidence" value="ECO:0007669"/>
    <property type="project" value="UniProtKB-ARBA"/>
</dbReference>
<keyword evidence="14" id="KW-1185">Reference proteome</keyword>
<dbReference type="InterPro" id="IPR003617">
    <property type="entry name" value="TFIIS/CRSP70_N_sub"/>
</dbReference>
<dbReference type="Proteomes" id="UP000694523">
    <property type="component" value="Unplaced"/>
</dbReference>
<dbReference type="GO" id="GO:0070847">
    <property type="term" value="C:core mediator complex"/>
    <property type="evidence" value="ECO:0007669"/>
    <property type="project" value="TreeGrafter"/>
</dbReference>
<evidence type="ECO:0000256" key="4">
    <source>
        <dbReference type="ARBA" id="ARBA00023015"/>
    </source>
</evidence>
<dbReference type="InterPro" id="IPR042376">
    <property type="entry name" value="MED26"/>
</dbReference>
<dbReference type="PANTHER" id="PTHR15201:SF1">
    <property type="entry name" value="MEDIATOR OF RNA POLYMERASE II TRANSCRIPTION SUBUNIT 26"/>
    <property type="match status" value="1"/>
</dbReference>
<comment type="subcellular location">
    <subcellularLocation>
        <location evidence="1 10">Nucleus</location>
    </subcellularLocation>
</comment>
<feature type="region of interest" description="Disordered" evidence="11">
    <location>
        <begin position="249"/>
        <end position="268"/>
    </location>
</feature>
<evidence type="ECO:0000256" key="9">
    <source>
        <dbReference type="ARBA" id="ARBA00031968"/>
    </source>
</evidence>
<evidence type="ECO:0000256" key="6">
    <source>
        <dbReference type="ARBA" id="ARBA00023163"/>
    </source>
</evidence>
<evidence type="ECO:0000256" key="8">
    <source>
        <dbReference type="ARBA" id="ARBA00030125"/>
    </source>
</evidence>
<feature type="domain" description="TFIIS N-terminal" evidence="12">
    <location>
        <begin position="10"/>
        <end position="87"/>
    </location>
</feature>
<reference evidence="13" key="2">
    <citation type="submission" date="2025-09" db="UniProtKB">
        <authorList>
            <consortium name="Ensembl"/>
        </authorList>
    </citation>
    <scope>IDENTIFICATION</scope>
</reference>
<evidence type="ECO:0000256" key="3">
    <source>
        <dbReference type="ARBA" id="ARBA00019686"/>
    </source>
</evidence>
<feature type="compositionally biased region" description="Polar residues" evidence="11">
    <location>
        <begin position="218"/>
        <end position="229"/>
    </location>
</feature>
<evidence type="ECO:0000313" key="14">
    <source>
        <dbReference type="Proteomes" id="UP000694523"/>
    </source>
</evidence>
<dbReference type="PANTHER" id="PTHR15201">
    <property type="entry name" value="CRSP70"/>
    <property type="match status" value="1"/>
</dbReference>
<sequence length="383" mass="42441">MTAVPASPQAARDRLLQAIDSQNNVCNMAVVLDVISFLEKYPITKEALEQTRLGKLINDIRRKSKNPDLAKRAKSLVRSWQKLIQPVEASTKIERKVPRPEGVNCPIISSSLVSPSRKTVCELKTRSDYNNNSEKPKTKCKTDHDAQPATKLSKTTPDRGPRLKLSNASNGISSLKANGLHSNKPLSTSLLLKASVIQQQAATREQRSKKKRKRQPPCNDNISQTNSEPSKPVLESSILVKCSNEGKRENSGRLLVPNSHFTASGSERTDWKELSKSESIQTYLNHQSSMLSSEAKVPKFSCLLEEVRGDQSVKADPERCDFPAAVGTQVSAEDVERLHTQRWAGVNGCFDARGNWSDWTQSVSVDAHEDGSRLEVLPYVCLD</sequence>
<dbReference type="InterPro" id="IPR017923">
    <property type="entry name" value="TFIIS_N"/>
</dbReference>
<keyword evidence="6" id="KW-0804">Transcription</keyword>
<evidence type="ECO:0000256" key="7">
    <source>
        <dbReference type="ARBA" id="ARBA00023242"/>
    </source>
</evidence>
<keyword evidence="7 10" id="KW-0539">Nucleus</keyword>
<dbReference type="GO" id="GO:0003712">
    <property type="term" value="F:transcription coregulator activity"/>
    <property type="evidence" value="ECO:0007669"/>
    <property type="project" value="TreeGrafter"/>
</dbReference>
<organism evidence="13 14">
    <name type="scientific">Neogobius melanostomus</name>
    <name type="common">round goby</name>
    <dbReference type="NCBI Taxonomy" id="47308"/>
    <lineage>
        <taxon>Eukaryota</taxon>
        <taxon>Metazoa</taxon>
        <taxon>Chordata</taxon>
        <taxon>Craniata</taxon>
        <taxon>Vertebrata</taxon>
        <taxon>Euteleostomi</taxon>
        <taxon>Actinopterygii</taxon>
        <taxon>Neopterygii</taxon>
        <taxon>Teleostei</taxon>
        <taxon>Neoteleostei</taxon>
        <taxon>Acanthomorphata</taxon>
        <taxon>Gobiaria</taxon>
        <taxon>Gobiiformes</taxon>
        <taxon>Gobioidei</taxon>
        <taxon>Gobiidae</taxon>
        <taxon>Benthophilinae</taxon>
        <taxon>Neogobiini</taxon>
        <taxon>Neogobius</taxon>
    </lineage>
</organism>
<accession>A0A8C6SSN5</accession>
<evidence type="ECO:0000256" key="1">
    <source>
        <dbReference type="ARBA" id="ARBA00004123"/>
    </source>
</evidence>
<dbReference type="InterPro" id="IPR035441">
    <property type="entry name" value="TFIIS/LEDGF_dom_sf"/>
</dbReference>
<evidence type="ECO:0000313" key="13">
    <source>
        <dbReference type="Ensembl" id="ENSNMLP00000010625.1"/>
    </source>
</evidence>
<dbReference type="SUPFAM" id="SSF47676">
    <property type="entry name" value="Conserved domain common to transcription factors TFIIS, elongin A, CRSP70"/>
    <property type="match status" value="1"/>
</dbReference>
<name>A0A8C6SSN5_9GOBI</name>
<evidence type="ECO:0000259" key="12">
    <source>
        <dbReference type="PROSITE" id="PS51319"/>
    </source>
</evidence>
<dbReference type="CDD" id="cd00183">
    <property type="entry name" value="TFIIS_I"/>
    <property type="match status" value="1"/>
</dbReference>
<dbReference type="Pfam" id="PF15693">
    <property type="entry name" value="Med26_C"/>
    <property type="match status" value="1"/>
</dbReference>
<dbReference type="AlphaFoldDB" id="A0A8C6SSN5"/>
<dbReference type="GO" id="GO:0016592">
    <property type="term" value="C:mediator complex"/>
    <property type="evidence" value="ECO:0007669"/>
    <property type="project" value="InterPro"/>
</dbReference>
<dbReference type="InterPro" id="IPR031416">
    <property type="entry name" value="Med26_C"/>
</dbReference>
<evidence type="ECO:0000256" key="10">
    <source>
        <dbReference type="PROSITE-ProRule" id="PRU00649"/>
    </source>
</evidence>
<reference evidence="13" key="1">
    <citation type="submission" date="2025-08" db="UniProtKB">
        <authorList>
            <consortium name="Ensembl"/>
        </authorList>
    </citation>
    <scope>IDENTIFICATION</scope>
</reference>
<dbReference type="GO" id="GO:0006357">
    <property type="term" value="P:regulation of transcription by RNA polymerase II"/>
    <property type="evidence" value="ECO:0007669"/>
    <property type="project" value="InterPro"/>
</dbReference>
<dbReference type="SMART" id="SM00509">
    <property type="entry name" value="TFS2N"/>
    <property type="match status" value="1"/>
</dbReference>
<dbReference type="Ensembl" id="ENSNMLT00000012019.1">
    <property type="protein sequence ID" value="ENSNMLP00000010625.1"/>
    <property type="gene ID" value="ENSNMLG00000007312.1"/>
</dbReference>
<keyword evidence="5" id="KW-0010">Activator</keyword>
<feature type="region of interest" description="Disordered" evidence="11">
    <location>
        <begin position="127"/>
        <end position="182"/>
    </location>
</feature>
<dbReference type="GO" id="GO:0010628">
    <property type="term" value="P:positive regulation of gene expression"/>
    <property type="evidence" value="ECO:0007669"/>
    <property type="project" value="TreeGrafter"/>
</dbReference>
<dbReference type="PROSITE" id="PS51319">
    <property type="entry name" value="TFIIS_N"/>
    <property type="match status" value="1"/>
</dbReference>
<feature type="compositionally biased region" description="Polar residues" evidence="11">
    <location>
        <begin position="166"/>
        <end position="182"/>
    </location>
</feature>
<dbReference type="Gene3D" id="1.20.930.10">
    <property type="entry name" value="Conserved domain common to transcription factors TFIIS, elongin A, CRSP70"/>
    <property type="match status" value="1"/>
</dbReference>